<dbReference type="PANTHER" id="PTHR43428">
    <property type="entry name" value="ARSENATE REDUCTASE"/>
    <property type="match status" value="1"/>
</dbReference>
<accession>A0A2V3HRA2</accession>
<dbReference type="EMBL" id="PSPG01000006">
    <property type="protein sequence ID" value="PXF21657.1"/>
    <property type="molecule type" value="Genomic_DNA"/>
</dbReference>
<evidence type="ECO:0000313" key="3">
    <source>
        <dbReference type="EMBL" id="PXF21657.1"/>
    </source>
</evidence>
<keyword evidence="1" id="KW-0059">Arsenical resistance</keyword>
<dbReference type="Proteomes" id="UP000248161">
    <property type="component" value="Unassembled WGS sequence"/>
</dbReference>
<feature type="domain" description="Phosphotyrosine protein phosphatase I" evidence="2">
    <location>
        <begin position="1"/>
        <end position="118"/>
    </location>
</feature>
<name>A0A2V3HRA2_9ARCH</name>
<dbReference type="InterPro" id="IPR036196">
    <property type="entry name" value="Ptyr_pPase_sf"/>
</dbReference>
<dbReference type="AlphaFoldDB" id="A0A2V3HRA2"/>
<organism evidence="3 4">
    <name type="scientific">Candidatus Thalassarchaeum betae</name>
    <dbReference type="NCBI Taxonomy" id="2599289"/>
    <lineage>
        <taxon>Archaea</taxon>
        <taxon>Methanobacteriati</taxon>
        <taxon>Thermoplasmatota</taxon>
        <taxon>Candidatus Poseidoniia</taxon>
        <taxon>Candidatus Poseidoniales</taxon>
        <taxon>Candidatus Thalassarchaeaceae</taxon>
        <taxon>Candidatus Thalassarchaeum</taxon>
    </lineage>
</organism>
<evidence type="ECO:0000256" key="1">
    <source>
        <dbReference type="ARBA" id="ARBA00022849"/>
    </source>
</evidence>
<comment type="caution">
    <text evidence="3">The sequence shown here is derived from an EMBL/GenBank/DDBJ whole genome shotgun (WGS) entry which is preliminary data.</text>
</comment>
<sequence>MRLLFVCVGNTCRSQMAEALASRMGHEAVSAGTRPGSAVAAEAIEVVGELGIDMSGQYPKSVDDIEGTGFDRIISMGCGVECPALPMDRDWGLDDPVGGSIALYRQTRDKIRAHLEALD</sequence>
<dbReference type="GO" id="GO:0046685">
    <property type="term" value="P:response to arsenic-containing substance"/>
    <property type="evidence" value="ECO:0007669"/>
    <property type="project" value="UniProtKB-KW"/>
</dbReference>
<protein>
    <submittedName>
        <fullName evidence="3">Low molecular weight phosphatase family protein</fullName>
    </submittedName>
</protein>
<dbReference type="Gene3D" id="3.40.50.2300">
    <property type="match status" value="1"/>
</dbReference>
<dbReference type="SMART" id="SM00226">
    <property type="entry name" value="LMWPc"/>
    <property type="match status" value="1"/>
</dbReference>
<dbReference type="Pfam" id="PF01451">
    <property type="entry name" value="LMWPc"/>
    <property type="match status" value="1"/>
</dbReference>
<dbReference type="CDD" id="cd16345">
    <property type="entry name" value="LMWP_ArsC"/>
    <property type="match status" value="1"/>
</dbReference>
<reference evidence="3 4" key="1">
    <citation type="journal article" date="2015" name="Nat. Commun.">
        <title>Genomic and transcriptomic evidence for scavenging of diverse organic compounds by widespread deep-sea archaea.</title>
        <authorList>
            <person name="Li M."/>
            <person name="Baker B.J."/>
            <person name="Anantharaman K."/>
            <person name="Jain S."/>
            <person name="Breier J.A."/>
            <person name="Dick G.J."/>
        </authorList>
    </citation>
    <scope>NUCLEOTIDE SEQUENCE [LARGE SCALE GENOMIC DNA]</scope>
    <source>
        <strain evidence="3">Cayman_51_deep</strain>
    </source>
</reference>
<dbReference type="SUPFAM" id="SSF52788">
    <property type="entry name" value="Phosphotyrosine protein phosphatases I"/>
    <property type="match status" value="1"/>
</dbReference>
<gene>
    <name evidence="3" type="ORF">CXX69_03340</name>
</gene>
<evidence type="ECO:0000259" key="2">
    <source>
        <dbReference type="SMART" id="SM00226"/>
    </source>
</evidence>
<proteinExistence type="predicted"/>
<dbReference type="PANTHER" id="PTHR43428:SF1">
    <property type="entry name" value="ARSENATE REDUCTASE"/>
    <property type="match status" value="1"/>
</dbReference>
<dbReference type="InterPro" id="IPR023485">
    <property type="entry name" value="Ptyr_pPase"/>
</dbReference>
<evidence type="ECO:0000313" key="4">
    <source>
        <dbReference type="Proteomes" id="UP000248161"/>
    </source>
</evidence>